<comment type="similarity">
    <text evidence="2">Belongs to the dUTPase family.</text>
</comment>
<dbReference type="NCBIfam" id="TIGR00576">
    <property type="entry name" value="dut"/>
    <property type="match status" value="1"/>
</dbReference>
<evidence type="ECO:0000256" key="5">
    <source>
        <dbReference type="ARBA" id="ARBA00023080"/>
    </source>
</evidence>
<dbReference type="GO" id="GO:0004170">
    <property type="term" value="F:dUTP diphosphatase activity"/>
    <property type="evidence" value="ECO:0007669"/>
    <property type="project" value="UniProtKB-EC"/>
</dbReference>
<dbReference type="Pfam" id="PF00692">
    <property type="entry name" value="dUTPase"/>
    <property type="match status" value="1"/>
</dbReference>
<accession>A0A8J5LN17</accession>
<evidence type="ECO:0000313" key="7">
    <source>
        <dbReference type="EMBL" id="KAG6532210.1"/>
    </source>
</evidence>
<name>A0A8J5LN17_ZINOF</name>
<dbReference type="EC" id="3.6.1.23" evidence="3"/>
<feature type="domain" description="dUTPase-like" evidence="6">
    <location>
        <begin position="287"/>
        <end position="413"/>
    </location>
</feature>
<organism evidence="7 8">
    <name type="scientific">Zingiber officinale</name>
    <name type="common">Ginger</name>
    <name type="synonym">Amomum zingiber</name>
    <dbReference type="NCBI Taxonomy" id="94328"/>
    <lineage>
        <taxon>Eukaryota</taxon>
        <taxon>Viridiplantae</taxon>
        <taxon>Streptophyta</taxon>
        <taxon>Embryophyta</taxon>
        <taxon>Tracheophyta</taxon>
        <taxon>Spermatophyta</taxon>
        <taxon>Magnoliopsida</taxon>
        <taxon>Liliopsida</taxon>
        <taxon>Zingiberales</taxon>
        <taxon>Zingiberaceae</taxon>
        <taxon>Zingiber</taxon>
    </lineage>
</organism>
<dbReference type="InterPro" id="IPR033704">
    <property type="entry name" value="dUTPase_trimeric"/>
</dbReference>
<evidence type="ECO:0000256" key="4">
    <source>
        <dbReference type="ARBA" id="ARBA00022801"/>
    </source>
</evidence>
<keyword evidence="5" id="KW-0546">Nucleotide metabolism</keyword>
<dbReference type="InterPro" id="IPR008181">
    <property type="entry name" value="dUTPase"/>
</dbReference>
<dbReference type="GO" id="GO:0046081">
    <property type="term" value="P:dUTP catabolic process"/>
    <property type="evidence" value="ECO:0007669"/>
    <property type="project" value="InterPro"/>
</dbReference>
<evidence type="ECO:0000256" key="2">
    <source>
        <dbReference type="ARBA" id="ARBA00006581"/>
    </source>
</evidence>
<dbReference type="PANTHER" id="PTHR11241:SF0">
    <property type="entry name" value="DEOXYURIDINE 5'-TRIPHOSPHATE NUCLEOTIDOHYDROLASE"/>
    <property type="match status" value="1"/>
</dbReference>
<dbReference type="AlphaFoldDB" id="A0A8J5LN17"/>
<dbReference type="InterPro" id="IPR036157">
    <property type="entry name" value="dUTPase-like_sf"/>
</dbReference>
<comment type="caution">
    <text evidence="7">The sequence shown here is derived from an EMBL/GenBank/DDBJ whole genome shotgun (WGS) entry which is preliminary data.</text>
</comment>
<dbReference type="EMBL" id="JACMSC010000002">
    <property type="protein sequence ID" value="KAG6532210.1"/>
    <property type="molecule type" value="Genomic_DNA"/>
</dbReference>
<dbReference type="GO" id="GO:0000287">
    <property type="term" value="F:magnesium ion binding"/>
    <property type="evidence" value="ECO:0007669"/>
    <property type="project" value="InterPro"/>
</dbReference>
<dbReference type="InterPro" id="IPR029054">
    <property type="entry name" value="dUTPase-like"/>
</dbReference>
<sequence length="504" mass="57481">MAARNSTSDPPITIITRRTTTEEAPLFEDQVRNYRQGQRRRYNTQRAIQRIARQITGRGPYNQTLEQQMDPQVHSQILHRQEEGTLALIVFRDNRWQGDQAIFATMEIDLTHGSQLVYVIPDTMLTISDFYRNIQLSILARGYENWQHEEANILIIRGLVGRLSNTPNAGFAYEVENVVDYLASHGVRACPGRRYNTRELLGQNWIIRQSTINIPMQPTEINTRNLLDGSVSLHFENYHTATSSAPPRYNSRDEEIQSDEEELRSHTINVLVQSSTPILVKLIHPKSILPERKTPGAAGYDLSIVKEQIIRAGKMAVLETGICLQLPNGTYGRIAPQSSASLREIIIGAGVVDPDYQGEIKIIAFNLSNTNIHLAEHDKVAQIVIEVIQTPEVQQVYEFKIVTQRGLQGFGSTETSKSNIPYSCDYLEYFQKDEDDKCAHPADITKEERREANERNLHVDLEKILSLFLNDWQSFTPLVVRSQTLFVASEKIFFELEDLFQLSE</sequence>
<keyword evidence="4" id="KW-0378">Hydrolase</keyword>
<gene>
    <name evidence="7" type="ORF">ZIOFF_006049</name>
</gene>
<evidence type="ECO:0000256" key="1">
    <source>
        <dbReference type="ARBA" id="ARBA00005142"/>
    </source>
</evidence>
<evidence type="ECO:0000313" key="8">
    <source>
        <dbReference type="Proteomes" id="UP000734854"/>
    </source>
</evidence>
<dbReference type="SUPFAM" id="SSF51283">
    <property type="entry name" value="dUTPase-like"/>
    <property type="match status" value="1"/>
</dbReference>
<proteinExistence type="inferred from homology"/>
<dbReference type="Gene3D" id="2.70.40.10">
    <property type="match status" value="1"/>
</dbReference>
<dbReference type="GO" id="GO:0006226">
    <property type="term" value="P:dUMP biosynthetic process"/>
    <property type="evidence" value="ECO:0007669"/>
    <property type="project" value="UniProtKB-UniPathway"/>
</dbReference>
<comment type="pathway">
    <text evidence="1">Pyrimidine metabolism; dUMP biosynthesis; dUMP from dCTP (dUTP route): step 2/2.</text>
</comment>
<reference evidence="7 8" key="1">
    <citation type="submission" date="2020-08" db="EMBL/GenBank/DDBJ databases">
        <title>Plant Genome Project.</title>
        <authorList>
            <person name="Zhang R.-G."/>
        </authorList>
    </citation>
    <scope>NUCLEOTIDE SEQUENCE [LARGE SCALE GENOMIC DNA]</scope>
    <source>
        <tissue evidence="7">Rhizome</tissue>
    </source>
</reference>
<protein>
    <recommendedName>
        <fullName evidence="3">dUTP diphosphatase</fullName>
        <ecNumber evidence="3">3.6.1.23</ecNumber>
    </recommendedName>
</protein>
<dbReference type="UniPathway" id="UPA00610">
    <property type="reaction ID" value="UER00666"/>
</dbReference>
<evidence type="ECO:0000256" key="3">
    <source>
        <dbReference type="ARBA" id="ARBA00012379"/>
    </source>
</evidence>
<dbReference type="Proteomes" id="UP000734854">
    <property type="component" value="Unassembled WGS sequence"/>
</dbReference>
<dbReference type="PANTHER" id="PTHR11241">
    <property type="entry name" value="DEOXYURIDINE 5'-TRIPHOSPHATE NUCLEOTIDOHYDROLASE"/>
    <property type="match status" value="1"/>
</dbReference>
<dbReference type="CDD" id="cd07557">
    <property type="entry name" value="trimeric_dUTPase"/>
    <property type="match status" value="1"/>
</dbReference>
<evidence type="ECO:0000259" key="6">
    <source>
        <dbReference type="Pfam" id="PF00692"/>
    </source>
</evidence>
<keyword evidence="8" id="KW-1185">Reference proteome</keyword>